<dbReference type="InterPro" id="IPR028974">
    <property type="entry name" value="TSP_type-3_rpt"/>
</dbReference>
<name>A0A2G7HK17_9CLOT</name>
<evidence type="ECO:0000256" key="3">
    <source>
        <dbReference type="ARBA" id="ARBA00022729"/>
    </source>
</evidence>
<evidence type="ECO:0000313" key="6">
    <source>
        <dbReference type="EMBL" id="PIH05467.1"/>
    </source>
</evidence>
<feature type="region of interest" description="Disordered" evidence="5">
    <location>
        <begin position="137"/>
        <end position="160"/>
    </location>
</feature>
<dbReference type="PANTHER" id="PTHR37467:SF1">
    <property type="entry name" value="EXPORTED CALCIUM-BINDING GLYCOPROTEIN"/>
    <property type="match status" value="1"/>
</dbReference>
<reference evidence="6 7" key="1">
    <citation type="submission" date="2017-10" db="EMBL/GenBank/DDBJ databases">
        <title>Reclassification of Eubacterium combesii and discrepancies in the nomenclature of botulinum neurotoxin producing clostridia. Request for an Opinion.</title>
        <authorList>
            <person name="Dobritsa A.P."/>
            <person name="Kutumbaka K.K."/>
            <person name="Samadpour M."/>
        </authorList>
    </citation>
    <scope>NUCLEOTIDE SEQUENCE [LARGE SCALE GENOMIC DNA]</scope>
    <source>
        <strain evidence="6 7">DSM 20696</strain>
    </source>
</reference>
<comment type="subcellular location">
    <subcellularLocation>
        <location evidence="1">Secreted</location>
    </subcellularLocation>
</comment>
<sequence length="825" mass="92959">MKKLKKSNLKNKMKLKVLSYIMILIFLTINTEIVFAKTSSNSKTENTKVLLNVHRNLGITELKWNTIEGANYQLKRGETKDKLQVIQDNITENTFIDVNSIQDKEYYYCIIAKKDGKELYKSNVIQVKAFIDSDKDGLSDDEEKLYKTDPNNPDTDGDKLSDGQEVLLYHTNPLLKDTDGDRLTDSEELYLCDTDPLKKDSDGNGITDDLEDQDNDTITNYDEISLGSNPKLADSDFDNLTDDKELLYKTSLTNEDTDNDGFTDGNEIKYGTDPLNPDSDGDGIKDGDEIFTSNVGVGSLDKDEKVEPSVKMNLKGRNIGTVSISNVGKVNPYLNKNIPGYIGAPFEFVSPEKFDNAKITFIVDKDLFNKQDMRPSIYYFNENTKLLELLPNQTVDASSGTISTNVKSFGTYIVLNKNEVDKAWNKEMKAPQIEETSNAGLNRGVAIKYKGNIQYYNSNNIKKDIVKNLDKNAAESKLTLEETIELTTDSDGDGLSDYHEKKGFKTNIGWIYTDPNNPDTDGDGLKDGEEIQYCSDNGGYFIVKSNPLLYDSDGDGSSDKYDANPMKYELSDRQLAIFSKLAYSDLESSIGKTVKEIKDPKDNFNTVELQDWGNTEEIGDWKLIDAKDDTSYSKAGFAASTYKLGNNIIVAYRGSESNLELLSDIAILLNTHHEAGQAYAYTKDAFKSNVNSKIHLTGHSLGGFLALKTTQSSVKERDSEEINLYDSIERTVRFNAPNYGIVFGEDSKNLEIIKDKIINYRTKEDKVSLLPWSSFVGVKYEYATRDELYKTKYDKNSMLDKYILAPHDMANFLYYLEPKPNIFKN</sequence>
<evidence type="ECO:0000256" key="5">
    <source>
        <dbReference type="SAM" id="MobiDB-lite"/>
    </source>
</evidence>
<dbReference type="Pfam" id="PF18884">
    <property type="entry name" value="TSP3_bac"/>
    <property type="match status" value="7"/>
</dbReference>
<dbReference type="Proteomes" id="UP000231322">
    <property type="component" value="Unassembled WGS sequence"/>
</dbReference>
<dbReference type="InterPro" id="IPR053180">
    <property type="entry name" value="Ca-binding_acidic-repeat"/>
</dbReference>
<dbReference type="PANTHER" id="PTHR37467">
    <property type="entry name" value="EXPORTED CALCIUM-BINDING GLYCOPROTEIN-RELATED"/>
    <property type="match status" value="1"/>
</dbReference>
<dbReference type="Gene3D" id="2.60.40.10">
    <property type="entry name" value="Immunoglobulins"/>
    <property type="match status" value="1"/>
</dbReference>
<dbReference type="Gene3D" id="3.40.50.1820">
    <property type="entry name" value="alpha/beta hydrolase"/>
    <property type="match status" value="1"/>
</dbReference>
<evidence type="ECO:0000256" key="1">
    <source>
        <dbReference type="ARBA" id="ARBA00004613"/>
    </source>
</evidence>
<proteinExistence type="predicted"/>
<feature type="region of interest" description="Disordered" evidence="5">
    <location>
        <begin position="197"/>
        <end position="222"/>
    </location>
</feature>
<keyword evidence="4" id="KW-0106">Calcium</keyword>
<comment type="caution">
    <text evidence="6">The sequence shown here is derived from an EMBL/GenBank/DDBJ whole genome shotgun (WGS) entry which is preliminary data.</text>
</comment>
<accession>A0A2G7HK17</accession>
<dbReference type="InterPro" id="IPR059100">
    <property type="entry name" value="TSP3_bac"/>
</dbReference>
<protein>
    <submittedName>
        <fullName evidence="6">Thrombospondin</fullName>
    </submittedName>
</protein>
<feature type="region of interest" description="Disordered" evidence="5">
    <location>
        <begin position="255"/>
        <end position="275"/>
    </location>
</feature>
<dbReference type="InterPro" id="IPR013783">
    <property type="entry name" value="Ig-like_fold"/>
</dbReference>
<keyword evidence="3" id="KW-0732">Signal</keyword>
<dbReference type="EMBL" id="PEIK01000002">
    <property type="protein sequence ID" value="PIH05467.1"/>
    <property type="molecule type" value="Genomic_DNA"/>
</dbReference>
<evidence type="ECO:0000313" key="7">
    <source>
        <dbReference type="Proteomes" id="UP000231322"/>
    </source>
</evidence>
<keyword evidence="7" id="KW-1185">Reference proteome</keyword>
<gene>
    <name evidence="6" type="ORF">CS538_02960</name>
</gene>
<dbReference type="Pfam" id="PF11187">
    <property type="entry name" value="Mbeg1-like"/>
    <property type="match status" value="1"/>
</dbReference>
<dbReference type="AlphaFoldDB" id="A0A2G7HK17"/>
<keyword evidence="2" id="KW-0964">Secreted</keyword>
<dbReference type="InterPro" id="IPR029058">
    <property type="entry name" value="AB_hydrolase_fold"/>
</dbReference>
<dbReference type="SUPFAM" id="SSF53474">
    <property type="entry name" value="alpha/beta-Hydrolases"/>
    <property type="match status" value="1"/>
</dbReference>
<evidence type="ECO:0000256" key="2">
    <source>
        <dbReference type="ARBA" id="ARBA00022525"/>
    </source>
</evidence>
<dbReference type="SUPFAM" id="SSF103647">
    <property type="entry name" value="TSP type-3 repeat"/>
    <property type="match status" value="1"/>
</dbReference>
<dbReference type="GO" id="GO:0005509">
    <property type="term" value="F:calcium ion binding"/>
    <property type="evidence" value="ECO:0007669"/>
    <property type="project" value="InterPro"/>
</dbReference>
<dbReference type="RefSeq" id="WP_099837917.1">
    <property type="nucleotide sequence ID" value="NZ_PEIK01000002.1"/>
</dbReference>
<organism evidence="6 7">
    <name type="scientific">Clostridium combesii</name>
    <dbReference type="NCBI Taxonomy" id="39481"/>
    <lineage>
        <taxon>Bacteria</taxon>
        <taxon>Bacillati</taxon>
        <taxon>Bacillota</taxon>
        <taxon>Clostridia</taxon>
        <taxon>Eubacteriales</taxon>
        <taxon>Clostridiaceae</taxon>
        <taxon>Clostridium</taxon>
    </lineage>
</organism>
<dbReference type="InterPro" id="IPR024499">
    <property type="entry name" value="Mbeg1-like"/>
</dbReference>
<evidence type="ECO:0000256" key="4">
    <source>
        <dbReference type="ARBA" id="ARBA00022837"/>
    </source>
</evidence>